<comment type="subcellular location">
    <subcellularLocation>
        <location evidence="8">Mitochondrion</location>
    </subcellularLocation>
</comment>
<evidence type="ECO:0000313" key="13">
    <source>
        <dbReference type="Proteomes" id="UP001182556"/>
    </source>
</evidence>
<dbReference type="SUPFAM" id="SSF51971">
    <property type="entry name" value="Nucleotide-binding domain"/>
    <property type="match status" value="1"/>
</dbReference>
<evidence type="ECO:0000256" key="3">
    <source>
        <dbReference type="ARBA" id="ARBA00022630"/>
    </source>
</evidence>
<keyword evidence="5 8" id="KW-0521">NADP</keyword>
<evidence type="ECO:0000256" key="8">
    <source>
        <dbReference type="PIRNR" id="PIRNR000362"/>
    </source>
</evidence>
<evidence type="ECO:0000256" key="9">
    <source>
        <dbReference type="PIRSR" id="PIRSR000362-1"/>
    </source>
</evidence>
<comment type="caution">
    <text evidence="12">The sequence shown here is derived from an EMBL/GenBank/DDBJ whole genome shotgun (WGS) entry which is preliminary data.</text>
</comment>
<dbReference type="InterPro" id="IPR036188">
    <property type="entry name" value="FAD/NAD-bd_sf"/>
</dbReference>
<evidence type="ECO:0000256" key="1">
    <source>
        <dbReference type="ARBA" id="ARBA00001974"/>
    </source>
</evidence>
<evidence type="ECO:0000256" key="5">
    <source>
        <dbReference type="ARBA" id="ARBA00022857"/>
    </source>
</evidence>
<comment type="catalytic activity">
    <reaction evidence="7 8">
        <text>2 reduced [adrenodoxin] + NADP(+) + H(+) = 2 oxidized [adrenodoxin] + NADPH</text>
        <dbReference type="Rhea" id="RHEA:42312"/>
        <dbReference type="Rhea" id="RHEA-COMP:9998"/>
        <dbReference type="Rhea" id="RHEA-COMP:9999"/>
        <dbReference type="ChEBI" id="CHEBI:15378"/>
        <dbReference type="ChEBI" id="CHEBI:33737"/>
        <dbReference type="ChEBI" id="CHEBI:33738"/>
        <dbReference type="ChEBI" id="CHEBI:57783"/>
        <dbReference type="ChEBI" id="CHEBI:58349"/>
        <dbReference type="EC" id="1.18.1.6"/>
    </reaction>
</comment>
<feature type="binding site" evidence="9">
    <location>
        <position position="75"/>
    </location>
    <ligand>
        <name>FAD</name>
        <dbReference type="ChEBI" id="CHEBI:57692"/>
    </ligand>
</feature>
<evidence type="ECO:0000256" key="10">
    <source>
        <dbReference type="PIRSR" id="PIRSR000362-2"/>
    </source>
</evidence>
<evidence type="ECO:0000256" key="7">
    <source>
        <dbReference type="ARBA" id="ARBA00048933"/>
    </source>
</evidence>
<proteinExistence type="inferred from homology"/>
<name>A0AAD9FNL1_PAPLA</name>
<dbReference type="PANTHER" id="PTHR48467">
    <property type="entry name" value="GLUTAMATE SYNTHASE 1 [NADH], CHLOROPLASTIC-LIKE"/>
    <property type="match status" value="1"/>
</dbReference>
<feature type="compositionally biased region" description="Low complexity" evidence="11">
    <location>
        <begin position="364"/>
        <end position="373"/>
    </location>
</feature>
<feature type="binding site" evidence="9">
    <location>
        <begin position="457"/>
        <end position="459"/>
    </location>
    <ligand>
        <name>FAD</name>
        <dbReference type="ChEBI" id="CHEBI:57692"/>
    </ligand>
</feature>
<feature type="binding site" evidence="9">
    <location>
        <position position="450"/>
    </location>
    <ligand>
        <name>FAD</name>
        <dbReference type="ChEBI" id="CHEBI:57692"/>
    </ligand>
</feature>
<dbReference type="InterPro" id="IPR021163">
    <property type="entry name" value="Ferredox_Rdtase_adrenod"/>
</dbReference>
<evidence type="ECO:0000313" key="12">
    <source>
        <dbReference type="EMBL" id="KAK1923444.1"/>
    </source>
</evidence>
<dbReference type="EMBL" id="JAODAN010000006">
    <property type="protein sequence ID" value="KAK1923444.1"/>
    <property type="molecule type" value="Genomic_DNA"/>
</dbReference>
<keyword evidence="4 8" id="KW-0274">FAD</keyword>
<dbReference type="GO" id="GO:0016491">
    <property type="term" value="F:oxidoreductase activity"/>
    <property type="evidence" value="ECO:0007669"/>
    <property type="project" value="UniProtKB-KW"/>
</dbReference>
<reference evidence="12" key="1">
    <citation type="submission" date="2023-02" db="EMBL/GenBank/DDBJ databases">
        <title>Identification and recombinant expression of a fungal hydrolase from Papiliotrema laurentii that hydrolyzes apple cutin and clears colloidal polyester polyurethane.</title>
        <authorList>
            <consortium name="DOE Joint Genome Institute"/>
            <person name="Roman V.A."/>
            <person name="Bojanowski C."/>
            <person name="Crable B.R."/>
            <person name="Wagner D.N."/>
            <person name="Hung C.S."/>
            <person name="Nadeau L.J."/>
            <person name="Schratz L."/>
            <person name="Haridas S."/>
            <person name="Pangilinan J."/>
            <person name="Lipzen A."/>
            <person name="Na H."/>
            <person name="Yan M."/>
            <person name="Ng V."/>
            <person name="Grigoriev I.V."/>
            <person name="Spatafora J.W."/>
            <person name="Barlow D."/>
            <person name="Biffinger J."/>
            <person name="Kelley-Loughnane N."/>
            <person name="Varaljay V.A."/>
            <person name="Crookes-Goodson W.J."/>
        </authorList>
    </citation>
    <scope>NUCLEOTIDE SEQUENCE</scope>
    <source>
        <strain evidence="12">5307AH</strain>
    </source>
</reference>
<dbReference type="Gene3D" id="3.50.50.60">
    <property type="entry name" value="FAD/NAD(P)-binding domain"/>
    <property type="match status" value="1"/>
</dbReference>
<accession>A0AAD9FNL1</accession>
<gene>
    <name evidence="12" type="ORF">DB88DRAFT_535332</name>
</gene>
<organism evidence="12 13">
    <name type="scientific">Papiliotrema laurentii</name>
    <name type="common">Cryptococcus laurentii</name>
    <dbReference type="NCBI Taxonomy" id="5418"/>
    <lineage>
        <taxon>Eukaryota</taxon>
        <taxon>Fungi</taxon>
        <taxon>Dikarya</taxon>
        <taxon>Basidiomycota</taxon>
        <taxon>Agaricomycotina</taxon>
        <taxon>Tremellomycetes</taxon>
        <taxon>Tremellales</taxon>
        <taxon>Rhynchogastremaceae</taxon>
        <taxon>Papiliotrema</taxon>
    </lineage>
</organism>
<keyword evidence="8" id="KW-0496">Mitochondrion</keyword>
<dbReference type="PANTHER" id="PTHR48467:SF1">
    <property type="entry name" value="GLUTAMATE SYNTHASE 1 [NADH], CHLOROPLASTIC-LIKE"/>
    <property type="match status" value="1"/>
</dbReference>
<feature type="binding site" evidence="9">
    <location>
        <position position="119"/>
    </location>
    <ligand>
        <name>FAD</name>
        <dbReference type="ChEBI" id="CHEBI:57692"/>
    </ligand>
</feature>
<dbReference type="InterPro" id="IPR055275">
    <property type="entry name" value="Ferredox_Rdtase"/>
</dbReference>
<feature type="binding site" evidence="10">
    <location>
        <begin position="265"/>
        <end position="266"/>
    </location>
    <ligand>
        <name>NADP(+)</name>
        <dbReference type="ChEBI" id="CHEBI:58349"/>
    </ligand>
</feature>
<comment type="cofactor">
    <cofactor evidence="1 8 9">
        <name>FAD</name>
        <dbReference type="ChEBI" id="CHEBI:57692"/>
    </cofactor>
</comment>
<dbReference type="AlphaFoldDB" id="A0AAD9FNL1"/>
<dbReference type="Gene3D" id="3.40.50.720">
    <property type="entry name" value="NAD(P)-binding Rossmann-like Domain"/>
    <property type="match status" value="1"/>
</dbReference>
<keyword evidence="13" id="KW-1185">Reference proteome</keyword>
<keyword evidence="6 8" id="KW-0560">Oxidoreductase</keyword>
<dbReference type="GO" id="GO:0005739">
    <property type="term" value="C:mitochondrion"/>
    <property type="evidence" value="ECO:0007669"/>
    <property type="project" value="UniProtKB-SubCell"/>
</dbReference>
<feature type="region of interest" description="Disordered" evidence="11">
    <location>
        <begin position="364"/>
        <end position="393"/>
    </location>
</feature>
<evidence type="ECO:0000256" key="11">
    <source>
        <dbReference type="SAM" id="MobiDB-lite"/>
    </source>
</evidence>
<feature type="binding site" evidence="10">
    <location>
        <begin position="221"/>
        <end position="224"/>
    </location>
    <ligand>
        <name>NADP(+)</name>
        <dbReference type="ChEBI" id="CHEBI:58349"/>
    </ligand>
</feature>
<dbReference type="EC" id="1.18.1.6" evidence="8"/>
<dbReference type="PRINTS" id="PR00368">
    <property type="entry name" value="FADPNR"/>
</dbReference>
<sequence length="543" mass="58251">MFCRTCSRAARSADKSRLSATPLGLGRRHASTESRPLKLAIVGAGPSGFYAASRILSYIPADSPNGENVQVDMYERLPTPYGLARYGVAPDHPEVKNCQHKFDELSLDPRFTFYGNVSIGSQPSSSPDSSTPATALSSYTYPHALHLPFSSLLSHYSTVLLTYGASLSNPLSSVSGSSSSAHPLNGVYPALALVGWYNGHPAFSHLSPDLSTVKSVTVIGHGNVALDVSRILLKDVAALAETDIPDDVLDVLAKSSVERVTAVGRRGPGQVAFTTKEFREMLNLPGVRFEGLKGDLVEAARGMVEGDRMKKRLLGLMEKSSEAGRESPKQFNLDFLKSPSAFVGDAQGRVSQVEWTENELLSASPDAPAVPASQTGSQPKASVIARPTDRKTTSQTDMVVESVGYRSEPLGVGESWVVPFDTGRGRVQNVGGRIVDDAGSAVPGLYAAGWAARGPVGVIASTMHDAYALSDMVLSDHFSPSSPPKQFDLAPPEALQKGLREGKVVTLDRWLKIDQAERQRAKDRGSKKEREKFTKVEDMLAVI</sequence>
<feature type="binding site" evidence="9">
    <location>
        <position position="83"/>
    </location>
    <ligand>
        <name>FAD</name>
        <dbReference type="ChEBI" id="CHEBI:57692"/>
    </ligand>
</feature>
<comment type="similarity">
    <text evidence="2 8">Belongs to the ferredoxin--NADP reductase type 1 family.</text>
</comment>
<dbReference type="Proteomes" id="UP001182556">
    <property type="component" value="Unassembled WGS sequence"/>
</dbReference>
<protein>
    <recommendedName>
        <fullName evidence="8">NADPH:adrenodoxin oxidoreductase, mitochondrial</fullName>
        <ecNumber evidence="8">1.18.1.6</ecNumber>
    </recommendedName>
</protein>
<evidence type="ECO:0000256" key="6">
    <source>
        <dbReference type="ARBA" id="ARBA00023002"/>
    </source>
</evidence>
<evidence type="ECO:0000256" key="2">
    <source>
        <dbReference type="ARBA" id="ARBA00008312"/>
    </source>
</evidence>
<evidence type="ECO:0000256" key="4">
    <source>
        <dbReference type="ARBA" id="ARBA00022827"/>
    </source>
</evidence>
<dbReference type="PIRSF" id="PIRSF000362">
    <property type="entry name" value="FNR"/>
    <property type="match status" value="1"/>
</dbReference>
<feature type="binding site" evidence="10">
    <location>
        <position position="457"/>
    </location>
    <ligand>
        <name>NADP(+)</name>
        <dbReference type="ChEBI" id="CHEBI:58349"/>
    </ligand>
</feature>
<keyword evidence="3 8" id="KW-0285">Flavoprotein</keyword>
<feature type="binding site" evidence="10">
    <location>
        <position position="277"/>
    </location>
    <ligand>
        <name>NADP(+)</name>
        <dbReference type="ChEBI" id="CHEBI:58349"/>
    </ligand>
</feature>
<feature type="binding site" evidence="9">
    <location>
        <position position="47"/>
    </location>
    <ligand>
        <name>FAD</name>
        <dbReference type="ChEBI" id="CHEBI:57692"/>
    </ligand>
</feature>